<sequence length="128" mass="14373">MDSATHSMMCLICGEVVKTMKRDNAKQHFRHHASHTSANLQGESRKICVENLKRHFLQQTSVMSTFVKSTNNRSEASYRVAYRLGVAGKPYSDGELVKGCIMDVVKCIHPGKEADYSSIPLSRDTVQR</sequence>
<dbReference type="EMBL" id="KZ309798">
    <property type="protein sequence ID" value="KAG8239676.1"/>
    <property type="molecule type" value="Genomic_DNA"/>
</dbReference>
<evidence type="ECO:0000313" key="1">
    <source>
        <dbReference type="EMBL" id="KAG8239676.1"/>
    </source>
</evidence>
<accession>A0A8K0PA62</accession>
<protein>
    <submittedName>
        <fullName evidence="1">Uncharacterized protein</fullName>
    </submittedName>
</protein>
<organism evidence="1 2">
    <name type="scientific">Ladona fulva</name>
    <name type="common">Scarce chaser dragonfly</name>
    <name type="synonym">Libellula fulva</name>
    <dbReference type="NCBI Taxonomy" id="123851"/>
    <lineage>
        <taxon>Eukaryota</taxon>
        <taxon>Metazoa</taxon>
        <taxon>Ecdysozoa</taxon>
        <taxon>Arthropoda</taxon>
        <taxon>Hexapoda</taxon>
        <taxon>Insecta</taxon>
        <taxon>Pterygota</taxon>
        <taxon>Palaeoptera</taxon>
        <taxon>Odonata</taxon>
        <taxon>Epiprocta</taxon>
        <taxon>Anisoptera</taxon>
        <taxon>Libelluloidea</taxon>
        <taxon>Libellulidae</taxon>
        <taxon>Ladona</taxon>
    </lineage>
</organism>
<name>A0A8K0PA62_LADFU</name>
<dbReference type="PANTHER" id="PTHR45913">
    <property type="entry name" value="EPM2A-INTERACTING PROTEIN 1"/>
    <property type="match status" value="1"/>
</dbReference>
<proteinExistence type="predicted"/>
<evidence type="ECO:0000313" key="2">
    <source>
        <dbReference type="Proteomes" id="UP000792457"/>
    </source>
</evidence>
<dbReference type="OrthoDB" id="6431883at2759"/>
<keyword evidence="2" id="KW-1185">Reference proteome</keyword>
<dbReference type="Proteomes" id="UP000792457">
    <property type="component" value="Unassembled WGS sequence"/>
</dbReference>
<dbReference type="AlphaFoldDB" id="A0A8K0PA62"/>
<reference evidence="1" key="1">
    <citation type="submission" date="2013-04" db="EMBL/GenBank/DDBJ databases">
        <authorList>
            <person name="Qu J."/>
            <person name="Murali S.C."/>
            <person name="Bandaranaike D."/>
            <person name="Bellair M."/>
            <person name="Blankenburg K."/>
            <person name="Chao H."/>
            <person name="Dinh H."/>
            <person name="Doddapaneni H."/>
            <person name="Downs B."/>
            <person name="Dugan-Rocha S."/>
            <person name="Elkadiri S."/>
            <person name="Gnanaolivu R.D."/>
            <person name="Hernandez B."/>
            <person name="Javaid M."/>
            <person name="Jayaseelan J.C."/>
            <person name="Lee S."/>
            <person name="Li M."/>
            <person name="Ming W."/>
            <person name="Munidasa M."/>
            <person name="Muniz J."/>
            <person name="Nguyen L."/>
            <person name="Ongeri F."/>
            <person name="Osuji N."/>
            <person name="Pu L.-L."/>
            <person name="Puazo M."/>
            <person name="Qu C."/>
            <person name="Quiroz J."/>
            <person name="Raj R."/>
            <person name="Weissenberger G."/>
            <person name="Xin Y."/>
            <person name="Zou X."/>
            <person name="Han Y."/>
            <person name="Richards S."/>
            <person name="Worley K."/>
            <person name="Muzny D."/>
            <person name="Gibbs R."/>
        </authorList>
    </citation>
    <scope>NUCLEOTIDE SEQUENCE</scope>
    <source>
        <strain evidence="1">Sampled in the wild</strain>
    </source>
</reference>
<gene>
    <name evidence="1" type="ORF">J437_LFUL013899</name>
</gene>
<dbReference type="PANTHER" id="PTHR45913:SF5">
    <property type="entry name" value="GENERAL TRANSCRIPTION FACTOR II-I REPEAT DOMAIN-CONTAINING PROTEIN 2A-LIKE PROTEIN"/>
    <property type="match status" value="1"/>
</dbReference>
<comment type="caution">
    <text evidence="1">The sequence shown here is derived from an EMBL/GenBank/DDBJ whole genome shotgun (WGS) entry which is preliminary data.</text>
</comment>
<reference evidence="1" key="2">
    <citation type="submission" date="2017-10" db="EMBL/GenBank/DDBJ databases">
        <title>Ladona fulva Genome sequencing and assembly.</title>
        <authorList>
            <person name="Murali S."/>
            <person name="Richards S."/>
            <person name="Bandaranaike D."/>
            <person name="Bellair M."/>
            <person name="Blankenburg K."/>
            <person name="Chao H."/>
            <person name="Dinh H."/>
            <person name="Doddapaneni H."/>
            <person name="Dugan-Rocha S."/>
            <person name="Elkadiri S."/>
            <person name="Gnanaolivu R."/>
            <person name="Hernandez B."/>
            <person name="Skinner E."/>
            <person name="Javaid M."/>
            <person name="Lee S."/>
            <person name="Li M."/>
            <person name="Ming W."/>
            <person name="Munidasa M."/>
            <person name="Muniz J."/>
            <person name="Nguyen L."/>
            <person name="Hughes D."/>
            <person name="Osuji N."/>
            <person name="Pu L.-L."/>
            <person name="Puazo M."/>
            <person name="Qu C."/>
            <person name="Quiroz J."/>
            <person name="Raj R."/>
            <person name="Weissenberger G."/>
            <person name="Xin Y."/>
            <person name="Zou X."/>
            <person name="Han Y."/>
            <person name="Worley K."/>
            <person name="Muzny D."/>
            <person name="Gibbs R."/>
        </authorList>
    </citation>
    <scope>NUCLEOTIDE SEQUENCE</scope>
    <source>
        <strain evidence="1">Sampled in the wild</strain>
    </source>
</reference>